<evidence type="ECO:0000256" key="2">
    <source>
        <dbReference type="ARBA" id="ARBA00006825"/>
    </source>
</evidence>
<keyword evidence="14" id="KW-1185">Reference proteome</keyword>
<evidence type="ECO:0000256" key="4">
    <source>
        <dbReference type="ARBA" id="ARBA00022857"/>
    </source>
</evidence>
<evidence type="ECO:0000313" key="14">
    <source>
        <dbReference type="Proteomes" id="UP001203058"/>
    </source>
</evidence>
<dbReference type="NCBIfam" id="TIGR00243">
    <property type="entry name" value="Dxr"/>
    <property type="match status" value="1"/>
</dbReference>
<feature type="binding site" evidence="9">
    <location>
        <position position="148"/>
    </location>
    <ligand>
        <name>1-deoxy-D-xylulose 5-phosphate</name>
        <dbReference type="ChEBI" id="CHEBI:57792"/>
    </ligand>
</feature>
<feature type="binding site" evidence="9">
    <location>
        <position position="122"/>
    </location>
    <ligand>
        <name>1-deoxy-D-xylulose 5-phosphate</name>
        <dbReference type="ChEBI" id="CHEBI:57792"/>
    </ligand>
</feature>
<evidence type="ECO:0000256" key="3">
    <source>
        <dbReference type="ARBA" id="ARBA00022723"/>
    </source>
</evidence>
<feature type="domain" description="1-deoxy-D-xylulose 5-phosphate reductoisomerase C-terminal" evidence="11">
    <location>
        <begin position="143"/>
        <end position="226"/>
    </location>
</feature>
<feature type="binding site" evidence="9">
    <location>
        <position position="218"/>
    </location>
    <ligand>
        <name>1-deoxy-D-xylulose 5-phosphate</name>
        <dbReference type="ChEBI" id="CHEBI:57792"/>
    </ligand>
</feature>
<feature type="binding site" evidence="9">
    <location>
        <position position="13"/>
    </location>
    <ligand>
        <name>NADPH</name>
        <dbReference type="ChEBI" id="CHEBI:57783"/>
    </ligand>
</feature>
<dbReference type="PANTHER" id="PTHR30525:SF0">
    <property type="entry name" value="1-DEOXY-D-XYLULOSE 5-PHOSPHATE REDUCTOISOMERASE, CHLOROPLASTIC"/>
    <property type="match status" value="1"/>
</dbReference>
<feature type="binding site" evidence="9">
    <location>
        <position position="202"/>
    </location>
    <ligand>
        <name>NADPH</name>
        <dbReference type="ChEBI" id="CHEBI:57783"/>
    </ligand>
</feature>
<keyword evidence="3 9" id="KW-0479">Metal-binding</keyword>
<feature type="binding site" evidence="9">
    <location>
        <position position="196"/>
    </location>
    <ligand>
        <name>1-deoxy-D-xylulose 5-phosphate</name>
        <dbReference type="ChEBI" id="CHEBI:57792"/>
    </ligand>
</feature>
<keyword evidence="4 9" id="KW-0521">NADP</keyword>
<dbReference type="SUPFAM" id="SSF55347">
    <property type="entry name" value="Glyceraldehyde-3-phosphate dehydrogenase-like, C-terminal domain"/>
    <property type="match status" value="1"/>
</dbReference>
<feature type="binding site" evidence="9">
    <location>
        <position position="149"/>
    </location>
    <ligand>
        <name>1-deoxy-D-xylulose 5-phosphate</name>
        <dbReference type="ChEBI" id="CHEBI:57792"/>
    </ligand>
</feature>
<evidence type="ECO:0000256" key="1">
    <source>
        <dbReference type="ARBA" id="ARBA00005094"/>
    </source>
</evidence>
<evidence type="ECO:0000256" key="7">
    <source>
        <dbReference type="ARBA" id="ARBA00023229"/>
    </source>
</evidence>
<evidence type="ECO:0000256" key="8">
    <source>
        <dbReference type="ARBA" id="ARBA00048543"/>
    </source>
</evidence>
<dbReference type="InterPro" id="IPR013512">
    <property type="entry name" value="DXP_reductoisomerase_N"/>
</dbReference>
<dbReference type="NCBIfam" id="NF009114">
    <property type="entry name" value="PRK12464.1"/>
    <property type="match status" value="1"/>
</dbReference>
<dbReference type="InterPro" id="IPR013644">
    <property type="entry name" value="DXP_reductoisomerase_C"/>
</dbReference>
<dbReference type="Gene3D" id="1.10.1740.10">
    <property type="match status" value="1"/>
</dbReference>
<dbReference type="EMBL" id="JAKZHW010000001">
    <property type="protein sequence ID" value="MCH8615353.1"/>
    <property type="molecule type" value="Genomic_DNA"/>
</dbReference>
<feature type="binding site" evidence="9">
    <location>
        <position position="12"/>
    </location>
    <ligand>
        <name>NADPH</name>
        <dbReference type="ChEBI" id="CHEBI:57783"/>
    </ligand>
</feature>
<dbReference type="InterPro" id="IPR003821">
    <property type="entry name" value="DXP_reductoisomerase"/>
</dbReference>
<gene>
    <name evidence="9" type="primary">dxr</name>
    <name evidence="13" type="ORF">LZ016_04455</name>
</gene>
<comment type="caution">
    <text evidence="13">The sequence shown here is derived from an EMBL/GenBank/DDBJ whole genome shotgun (WGS) entry which is preliminary data.</text>
</comment>
<feature type="binding site" evidence="9">
    <location>
        <position position="36"/>
    </location>
    <ligand>
        <name>NADPH</name>
        <dbReference type="ChEBI" id="CHEBI:57783"/>
    </ligand>
</feature>
<proteinExistence type="inferred from homology"/>
<evidence type="ECO:0000256" key="6">
    <source>
        <dbReference type="ARBA" id="ARBA00023211"/>
    </source>
</evidence>
<comment type="similarity">
    <text evidence="2 9">Belongs to the DXR family.</text>
</comment>
<feature type="domain" description="1-deoxy-D-xylulose 5-phosphate reductoisomerase N-terminal" evidence="10">
    <location>
        <begin position="4"/>
        <end position="129"/>
    </location>
</feature>
<comment type="function">
    <text evidence="9">Catalyzes the NADPH-dependent rearrangement and reduction of 1-deoxy-D-xylulose-5-phosphate (DXP) to 2-C-methyl-D-erythritol 4-phosphate (MEP).</text>
</comment>
<feature type="binding site" evidence="9">
    <location>
        <position position="214"/>
    </location>
    <ligand>
        <name>1-deoxy-D-xylulose 5-phosphate</name>
        <dbReference type="ChEBI" id="CHEBI:57792"/>
    </ligand>
</feature>
<feature type="binding site" evidence="9">
    <location>
        <position position="173"/>
    </location>
    <ligand>
        <name>1-deoxy-D-xylulose 5-phosphate</name>
        <dbReference type="ChEBI" id="CHEBI:57792"/>
    </ligand>
</feature>
<comment type="catalytic activity">
    <reaction evidence="8">
        <text>2-C-methyl-D-erythritol 4-phosphate + NADP(+) = 1-deoxy-D-xylulose 5-phosphate + NADPH + H(+)</text>
        <dbReference type="Rhea" id="RHEA:13717"/>
        <dbReference type="ChEBI" id="CHEBI:15378"/>
        <dbReference type="ChEBI" id="CHEBI:57783"/>
        <dbReference type="ChEBI" id="CHEBI:57792"/>
        <dbReference type="ChEBI" id="CHEBI:58262"/>
        <dbReference type="ChEBI" id="CHEBI:58349"/>
        <dbReference type="EC" id="1.1.1.267"/>
    </reaction>
    <physiologicalReaction direction="right-to-left" evidence="8">
        <dbReference type="Rhea" id="RHEA:13719"/>
    </physiologicalReaction>
</comment>
<feature type="binding site" evidence="9">
    <location>
        <position position="10"/>
    </location>
    <ligand>
        <name>NADPH</name>
        <dbReference type="ChEBI" id="CHEBI:57783"/>
    </ligand>
</feature>
<reference evidence="13 14" key="1">
    <citation type="submission" date="2022-03" db="EMBL/GenBank/DDBJ databases">
        <authorList>
            <person name="Jo J.-H."/>
            <person name="Im W.-T."/>
        </authorList>
    </citation>
    <scope>NUCLEOTIDE SEQUENCE [LARGE SCALE GENOMIC DNA]</scope>
    <source>
        <strain evidence="13 14">SM33</strain>
    </source>
</reference>
<dbReference type="PIRSF" id="PIRSF006205">
    <property type="entry name" value="Dxp_reductismrs"/>
    <property type="match status" value="1"/>
</dbReference>
<dbReference type="EC" id="1.1.1.267" evidence="9"/>
<dbReference type="SUPFAM" id="SSF51735">
    <property type="entry name" value="NAD(P)-binding Rossmann-fold domains"/>
    <property type="match status" value="1"/>
</dbReference>
<evidence type="ECO:0000259" key="12">
    <source>
        <dbReference type="Pfam" id="PF13288"/>
    </source>
</evidence>
<evidence type="ECO:0000259" key="11">
    <source>
        <dbReference type="Pfam" id="PF08436"/>
    </source>
</evidence>
<dbReference type="InterPro" id="IPR026877">
    <property type="entry name" value="DXPR_C"/>
</dbReference>
<comment type="caution">
    <text evidence="9">Lacks conserved residue(s) required for the propagation of feature annotation.</text>
</comment>
<dbReference type="Pfam" id="PF02670">
    <property type="entry name" value="DXP_reductoisom"/>
    <property type="match status" value="1"/>
</dbReference>
<dbReference type="PANTHER" id="PTHR30525">
    <property type="entry name" value="1-DEOXY-D-XYLULOSE 5-PHOSPHATE REDUCTOISOMERASE"/>
    <property type="match status" value="1"/>
</dbReference>
<dbReference type="RefSeq" id="WP_241446108.1">
    <property type="nucleotide sequence ID" value="NZ_JAKZHW010000001.1"/>
</dbReference>
<dbReference type="InterPro" id="IPR036169">
    <property type="entry name" value="DXPR_C_sf"/>
</dbReference>
<feature type="domain" description="DXP reductoisomerase C-terminal" evidence="12">
    <location>
        <begin position="258"/>
        <end position="373"/>
    </location>
</feature>
<evidence type="ECO:0000256" key="5">
    <source>
        <dbReference type="ARBA" id="ARBA00023002"/>
    </source>
</evidence>
<feature type="binding site" evidence="9">
    <location>
        <position position="121"/>
    </location>
    <ligand>
        <name>NADPH</name>
        <dbReference type="ChEBI" id="CHEBI:57783"/>
    </ligand>
</feature>
<keyword evidence="7 9" id="KW-0414">Isoprene biosynthesis</keyword>
<feature type="binding site" evidence="9">
    <location>
        <position position="149"/>
    </location>
    <ligand>
        <name>Mn(2+)</name>
        <dbReference type="ChEBI" id="CHEBI:29035"/>
    </ligand>
</feature>
<feature type="binding site" evidence="9">
    <location>
        <position position="215"/>
    </location>
    <ligand>
        <name>1-deoxy-D-xylulose 5-phosphate</name>
        <dbReference type="ChEBI" id="CHEBI:57792"/>
    </ligand>
</feature>
<keyword evidence="5 9" id="KW-0560">Oxidoreductase</keyword>
<name>A0ABS9VK68_9SPHN</name>
<feature type="binding site" evidence="9">
    <location>
        <position position="209"/>
    </location>
    <ligand>
        <name>1-deoxy-D-xylulose 5-phosphate</name>
        <dbReference type="ChEBI" id="CHEBI:57792"/>
    </ligand>
</feature>
<evidence type="ECO:0000256" key="9">
    <source>
        <dbReference type="HAMAP-Rule" id="MF_00183"/>
    </source>
</evidence>
<feature type="binding site" evidence="9">
    <location>
        <position position="218"/>
    </location>
    <ligand>
        <name>Mn(2+)</name>
        <dbReference type="ChEBI" id="CHEBI:29035"/>
    </ligand>
</feature>
<accession>A0ABS9VK68</accession>
<evidence type="ECO:0000259" key="10">
    <source>
        <dbReference type="Pfam" id="PF02670"/>
    </source>
</evidence>
<organism evidence="13 14">
    <name type="scientific">Sphingomonas telluris</name>
    <dbReference type="NCBI Taxonomy" id="2907998"/>
    <lineage>
        <taxon>Bacteria</taxon>
        <taxon>Pseudomonadati</taxon>
        <taxon>Pseudomonadota</taxon>
        <taxon>Alphaproteobacteria</taxon>
        <taxon>Sphingomonadales</taxon>
        <taxon>Sphingomonadaceae</taxon>
        <taxon>Sphingomonas</taxon>
    </lineage>
</organism>
<dbReference type="Pfam" id="PF08436">
    <property type="entry name" value="DXP_redisom_C"/>
    <property type="match status" value="1"/>
</dbReference>
<dbReference type="SUPFAM" id="SSF69055">
    <property type="entry name" value="1-deoxy-D-xylulose-5-phosphate reductoisomerase, C-terminal domain"/>
    <property type="match status" value="1"/>
</dbReference>
<feature type="binding site" evidence="9">
    <location>
        <position position="123"/>
    </location>
    <ligand>
        <name>NADPH</name>
        <dbReference type="ChEBI" id="CHEBI:57783"/>
    </ligand>
</feature>
<dbReference type="GO" id="GO:0030604">
    <property type="term" value="F:1-deoxy-D-xylulose-5-phosphate reductoisomerase activity"/>
    <property type="evidence" value="ECO:0007669"/>
    <property type="project" value="UniProtKB-EC"/>
</dbReference>
<comment type="pathway">
    <text evidence="1 9">Isoprenoid biosynthesis; isopentenyl diphosphate biosynthesis via DXP pathway; isopentenyl diphosphate from 1-deoxy-D-xylulose 5-phosphate: step 1/6.</text>
</comment>
<dbReference type="HAMAP" id="MF_00183">
    <property type="entry name" value="DXP_reductoisom"/>
    <property type="match status" value="1"/>
</dbReference>
<dbReference type="Gene3D" id="3.40.50.720">
    <property type="entry name" value="NAD(P)-binding Rossmann-like Domain"/>
    <property type="match status" value="1"/>
</dbReference>
<keyword evidence="9" id="KW-0460">Magnesium</keyword>
<dbReference type="InterPro" id="IPR036291">
    <property type="entry name" value="NAD(P)-bd_dom_sf"/>
</dbReference>
<evidence type="ECO:0000313" key="13">
    <source>
        <dbReference type="EMBL" id="MCH8615353.1"/>
    </source>
</evidence>
<feature type="binding site" evidence="9">
    <location>
        <position position="11"/>
    </location>
    <ligand>
        <name>NADPH</name>
        <dbReference type="ChEBI" id="CHEBI:57783"/>
    </ligand>
</feature>
<sequence length="385" mass="40165">MKKLSILGATGSIGKSTLDLVERSPEDFEVVALTAASNVAALADAARRTSAKLAVIADGGRLQDLDDALRGSGCRTAAGQEGLVEAATGEAELVMAAIVGCAGLMPTMAAVEAGKTVALANKEALVTAGALMTEAAARHNATLLPVDSEHNAIFQCLAGSSSNHVARIILTASGGPFLSTTAEQMRSVTPAQAVAHPKWTMGAKISVDSATLMNKGLELIEAHYLFGLPSERIDVLVHPQSVVHSLVEFVDGSVLAQLGSPDMRIPIAHALAWPERIATPAQRLDLAAIARLDFEAPDLERFPALRLAREALEAGGSAPIVLNAANEVAVASFLDGRIPFPDIARLVESALEGNRRNGPSSLRDVIEIDGEVRGAVSMQIEERCV</sequence>
<protein>
    <recommendedName>
        <fullName evidence="9">1-deoxy-D-xylulose 5-phosphate reductoisomerase</fullName>
        <shortName evidence="9">DXP reductoisomerase</shortName>
        <ecNumber evidence="9">1.1.1.267</ecNumber>
    </recommendedName>
    <alternativeName>
        <fullName evidence="9">1-deoxyxylulose-5-phosphate reductoisomerase</fullName>
    </alternativeName>
    <alternativeName>
        <fullName evidence="9">2-C-methyl-D-erythritol 4-phosphate synthase</fullName>
    </alternativeName>
</protein>
<feature type="binding site" evidence="9">
    <location>
        <position position="147"/>
    </location>
    <ligand>
        <name>Mn(2+)</name>
        <dbReference type="ChEBI" id="CHEBI:29035"/>
    </ligand>
</feature>
<keyword evidence="6 9" id="KW-0464">Manganese</keyword>
<dbReference type="Pfam" id="PF13288">
    <property type="entry name" value="DXPR_C"/>
    <property type="match status" value="1"/>
</dbReference>
<dbReference type="Proteomes" id="UP001203058">
    <property type="component" value="Unassembled WGS sequence"/>
</dbReference>
<comment type="cofactor">
    <cofactor evidence="9">
        <name>Mg(2+)</name>
        <dbReference type="ChEBI" id="CHEBI:18420"/>
    </cofactor>
    <cofactor evidence="9">
        <name>Mn(2+)</name>
        <dbReference type="ChEBI" id="CHEBI:29035"/>
    </cofactor>
</comment>
<feature type="binding site" evidence="9">
    <location>
        <position position="38"/>
    </location>
    <ligand>
        <name>NADPH</name>
        <dbReference type="ChEBI" id="CHEBI:57783"/>
    </ligand>
</feature>